<dbReference type="EMBL" id="CH902623">
    <property type="protein sequence ID" value="EDV30497.2"/>
    <property type="molecule type" value="Genomic_DNA"/>
</dbReference>
<protein>
    <recommendedName>
        <fullName evidence="5">procollagen-proline 4-dioxygenase</fullName>
        <ecNumber evidence="5">1.14.11.2</ecNumber>
    </recommendedName>
</protein>
<organism evidence="15 16">
    <name type="scientific">Drosophila ananassae</name>
    <name type="common">Fruit fly</name>
    <dbReference type="NCBI Taxonomy" id="7217"/>
    <lineage>
        <taxon>Eukaryota</taxon>
        <taxon>Metazoa</taxon>
        <taxon>Ecdysozoa</taxon>
        <taxon>Arthropoda</taxon>
        <taxon>Hexapoda</taxon>
        <taxon>Insecta</taxon>
        <taxon>Pterygota</taxon>
        <taxon>Neoptera</taxon>
        <taxon>Endopterygota</taxon>
        <taxon>Diptera</taxon>
        <taxon>Brachycera</taxon>
        <taxon>Muscomorpha</taxon>
        <taxon>Ephydroidea</taxon>
        <taxon>Drosophilidae</taxon>
        <taxon>Drosophila</taxon>
        <taxon>Sophophora</taxon>
    </lineage>
</organism>
<evidence type="ECO:0000256" key="11">
    <source>
        <dbReference type="ARBA" id="ARBA00023004"/>
    </source>
</evidence>
<evidence type="ECO:0000256" key="2">
    <source>
        <dbReference type="ARBA" id="ARBA00002035"/>
    </source>
</evidence>
<name>B3MTA7_DROAN</name>
<feature type="repeat" description="TPR" evidence="13">
    <location>
        <begin position="92"/>
        <end position="125"/>
    </location>
</feature>
<dbReference type="InterPro" id="IPR005123">
    <property type="entry name" value="Oxoglu/Fe-dep_dioxygenase_dom"/>
</dbReference>
<dbReference type="GO" id="GO:0004656">
    <property type="term" value="F:procollagen-proline 4-dioxygenase activity"/>
    <property type="evidence" value="ECO:0007669"/>
    <property type="project" value="UniProtKB-EC"/>
</dbReference>
<evidence type="ECO:0000256" key="12">
    <source>
        <dbReference type="ARBA" id="ARBA00023180"/>
    </source>
</evidence>
<dbReference type="PANTHER" id="PTHR10869">
    <property type="entry name" value="PROLYL 4-HYDROXYLASE ALPHA SUBUNIT"/>
    <property type="match status" value="1"/>
</dbReference>
<dbReference type="FunFam" id="2.60.120.620:FF:000011">
    <property type="entry name" value="Prolyl alpha subunit"/>
    <property type="match status" value="1"/>
</dbReference>
<dbReference type="InterPro" id="IPR011990">
    <property type="entry name" value="TPR-like_helical_dom_sf"/>
</dbReference>
<dbReference type="PROSITE" id="PS50005">
    <property type="entry name" value="TPR"/>
    <property type="match status" value="1"/>
</dbReference>
<keyword evidence="12" id="KW-0325">Glycoprotein</keyword>
<dbReference type="InterPro" id="IPR006620">
    <property type="entry name" value="Pro_4_hyd_alph"/>
</dbReference>
<evidence type="ECO:0000256" key="4">
    <source>
        <dbReference type="ARBA" id="ARBA00006511"/>
    </source>
</evidence>
<dbReference type="Pfam" id="PF08336">
    <property type="entry name" value="P4Ha_N"/>
    <property type="match status" value="1"/>
</dbReference>
<evidence type="ECO:0000256" key="8">
    <source>
        <dbReference type="ARBA" id="ARBA00022896"/>
    </source>
</evidence>
<evidence type="ECO:0000256" key="6">
    <source>
        <dbReference type="ARBA" id="ARBA00022723"/>
    </source>
</evidence>
<keyword evidence="16" id="KW-1185">Reference proteome</keyword>
<dbReference type="PANTHER" id="PTHR10869:SF244">
    <property type="entry name" value="PROLYL 4-HYDROXYLASE SUBUNIT ALPHA-2"/>
    <property type="match status" value="1"/>
</dbReference>
<dbReference type="InterPro" id="IPR044862">
    <property type="entry name" value="Pro_4_hyd_alph_FE2OG_OXY"/>
</dbReference>
<accession>B3MTA7</accession>
<evidence type="ECO:0000259" key="14">
    <source>
        <dbReference type="PROSITE" id="PS51471"/>
    </source>
</evidence>
<evidence type="ECO:0000256" key="1">
    <source>
        <dbReference type="ARBA" id="ARBA00001961"/>
    </source>
</evidence>
<keyword evidence="6" id="KW-0479">Metal-binding</keyword>
<dbReference type="HOGENOM" id="CLU_325783_0_0_1"/>
<dbReference type="GO" id="GO:0031418">
    <property type="term" value="F:L-ascorbic acid binding"/>
    <property type="evidence" value="ECO:0007669"/>
    <property type="project" value="UniProtKB-KW"/>
</dbReference>
<dbReference type="AlphaFoldDB" id="B3MTA7"/>
<dbReference type="SUPFAM" id="SSF48452">
    <property type="entry name" value="TPR-like"/>
    <property type="match status" value="1"/>
</dbReference>
<dbReference type="OrthoDB" id="420380at2759"/>
<comment type="similarity">
    <text evidence="4">Belongs to the P4HA family.</text>
</comment>
<dbReference type="SMART" id="SM00702">
    <property type="entry name" value="P4Hc"/>
    <property type="match status" value="1"/>
</dbReference>
<dbReference type="Proteomes" id="UP000007801">
    <property type="component" value="Unassembled WGS sequence"/>
</dbReference>
<comment type="subcellular location">
    <subcellularLocation>
        <location evidence="3">Endoplasmic reticulum lumen</location>
    </subcellularLocation>
</comment>
<dbReference type="GO" id="GO:0005506">
    <property type="term" value="F:iron ion binding"/>
    <property type="evidence" value="ECO:0007669"/>
    <property type="project" value="InterPro"/>
</dbReference>
<evidence type="ECO:0000313" key="15">
    <source>
        <dbReference type="EMBL" id="EDV30497.2"/>
    </source>
</evidence>
<keyword evidence="9" id="KW-0223">Dioxygenase</keyword>
<dbReference type="Gene3D" id="1.25.40.10">
    <property type="entry name" value="Tetratricopeptide repeat domain"/>
    <property type="match status" value="2"/>
</dbReference>
<keyword evidence="7" id="KW-0256">Endoplasmic reticulum</keyword>
<dbReference type="InterPro" id="IPR013547">
    <property type="entry name" value="P4H_N"/>
</dbReference>
<evidence type="ECO:0000256" key="7">
    <source>
        <dbReference type="ARBA" id="ARBA00022824"/>
    </source>
</evidence>
<dbReference type="InterPro" id="IPR045054">
    <property type="entry name" value="P4HA-like"/>
</dbReference>
<comment type="cofactor">
    <cofactor evidence="1">
        <name>L-ascorbate</name>
        <dbReference type="ChEBI" id="CHEBI:38290"/>
    </cofactor>
</comment>
<dbReference type="Pfam" id="PF13640">
    <property type="entry name" value="2OG-FeII_Oxy_3"/>
    <property type="match status" value="1"/>
</dbReference>
<evidence type="ECO:0000256" key="13">
    <source>
        <dbReference type="PROSITE-ProRule" id="PRU00339"/>
    </source>
</evidence>
<evidence type="ECO:0000256" key="3">
    <source>
        <dbReference type="ARBA" id="ARBA00004319"/>
    </source>
</evidence>
<keyword evidence="8" id="KW-0847">Vitamin C</keyword>
<keyword evidence="13" id="KW-0802">TPR repeat</keyword>
<keyword evidence="11" id="KW-0408">Iron</keyword>
<proteinExistence type="inferred from homology"/>
<comment type="function">
    <text evidence="2">Catalyzes the post-translational formation of 4-hydroxyproline in -Xaa-Pro-Gly- sequences in collagens and other proteins.</text>
</comment>
<evidence type="ECO:0000313" key="16">
    <source>
        <dbReference type="Proteomes" id="UP000007801"/>
    </source>
</evidence>
<sequence length="806" mass="92006">MPKLKDIRDASEGMTKIQKVYSMSASDMAQGILDGIKYNSSLTASDCVTVAQHYSNLSQWASAEKWIIAGLKSLKRNILQPELQLLRGPSITELAKVLGLIRIKRLDYEGALQAYQVALKKSPPDAKLYEEHQYLESMYLKLFGLDPNIEEYDNSYKSEVFSLCSPVKKEILSVDPYIALFHDVISQKEQKILQSVSKIHLMASTTIHNNNKAVKNYRISKSVWYASDYNDVTKRLTTFMEQATGYDMKSSELFQVINYGLGGRFDGHEDYLLTDKLVLLLGVFLFLPFYQCLLVEDYNFTVHTRFSRSVANMDKLLKLEEELALNLEKYAEVLMLKANTIKWGVQLMAYRHIEESTLAWDYLKSYSLTVHMQADWLRWQLFIEKPVGLEYLDYMKSIKPSLPQSWDFNDASEGLRRMQGVYQLKANDISGGLLDGVKYNSTFSYLDCISMAQHLMNQSRWENAAQWTQAGIKLFKSTKKSTELELIRGLKLEEFYNTLAFSLVQQDESQLALEASENAHKSAPHDAEIFKAYQKLENQILSNPIPVNNNNNSHLKDQGEDLQLPRCCNGRCEIARKFSLYCLYNTKTSPFLRLAPIKTELLSKDPYIAIFHDVVYPKELTRIRTACKSHLIASTTINYTSNAYSVDSYRTSKSVWIPTDSNNLTQRITNLVGDATGLEMTTSEMFQVINYGIGGLFEAHMDPVLSNAARFNGTDDRFATTIFWLSDVEQGGATIFTKLNLTVFPQSGSALFWYNLDNWGNEDKRTEHAGCPVIVGSKWIMTKWVTDMGQEFRKPCYKSGVFPLPF</sequence>
<dbReference type="EC" id="1.14.11.2" evidence="5"/>
<dbReference type="InterPro" id="IPR019734">
    <property type="entry name" value="TPR_rpt"/>
</dbReference>
<evidence type="ECO:0000256" key="9">
    <source>
        <dbReference type="ARBA" id="ARBA00022964"/>
    </source>
</evidence>
<dbReference type="Gene3D" id="2.60.120.620">
    <property type="entry name" value="q2cbj1_9rhob like domain"/>
    <property type="match status" value="2"/>
</dbReference>
<evidence type="ECO:0000256" key="10">
    <source>
        <dbReference type="ARBA" id="ARBA00023002"/>
    </source>
</evidence>
<feature type="domain" description="Fe2OG dioxygenase" evidence="14">
    <location>
        <begin position="681"/>
        <end position="787"/>
    </location>
</feature>
<dbReference type="PROSITE" id="PS51471">
    <property type="entry name" value="FE2OG_OXY"/>
    <property type="match status" value="1"/>
</dbReference>
<gene>
    <name evidence="15" type="primary">Dana\GF23326</name>
    <name evidence="15" type="synonym">dana_GLEANR_7979</name>
    <name evidence="15" type="ORF">GF23326</name>
</gene>
<dbReference type="FunCoup" id="B3MTA7">
    <property type="interactions" value="70"/>
</dbReference>
<dbReference type="GO" id="GO:0005788">
    <property type="term" value="C:endoplasmic reticulum lumen"/>
    <property type="evidence" value="ECO:0007669"/>
    <property type="project" value="UniProtKB-SubCell"/>
</dbReference>
<dbReference type="InParanoid" id="B3MTA7"/>
<reference evidence="15 16" key="1">
    <citation type="journal article" date="2007" name="Nature">
        <title>Evolution of genes and genomes on the Drosophila phylogeny.</title>
        <authorList>
            <consortium name="Drosophila 12 Genomes Consortium"/>
            <person name="Clark A.G."/>
            <person name="Eisen M.B."/>
            <person name="Smith D.R."/>
            <person name="Bergman C.M."/>
            <person name="Oliver B."/>
            <person name="Markow T.A."/>
            <person name="Kaufman T.C."/>
            <person name="Kellis M."/>
            <person name="Gelbart W."/>
            <person name="Iyer V.N."/>
            <person name="Pollard D.A."/>
            <person name="Sackton T.B."/>
            <person name="Larracuente A.M."/>
            <person name="Singh N.D."/>
            <person name="Abad J.P."/>
            <person name="Abt D.N."/>
            <person name="Adryan B."/>
            <person name="Aguade M."/>
            <person name="Akashi H."/>
            <person name="Anderson W.W."/>
            <person name="Aquadro C.F."/>
            <person name="Ardell D.H."/>
            <person name="Arguello R."/>
            <person name="Artieri C.G."/>
            <person name="Barbash D.A."/>
            <person name="Barker D."/>
            <person name="Barsanti P."/>
            <person name="Batterham P."/>
            <person name="Batzoglou S."/>
            <person name="Begun D."/>
            <person name="Bhutkar A."/>
            <person name="Blanco E."/>
            <person name="Bosak S.A."/>
            <person name="Bradley R.K."/>
            <person name="Brand A.D."/>
            <person name="Brent M.R."/>
            <person name="Brooks A.N."/>
            <person name="Brown R.H."/>
            <person name="Butlin R.K."/>
            <person name="Caggese C."/>
            <person name="Calvi B.R."/>
            <person name="Bernardo de Carvalho A."/>
            <person name="Caspi A."/>
            <person name="Castrezana S."/>
            <person name="Celniker S.E."/>
            <person name="Chang J.L."/>
            <person name="Chapple C."/>
            <person name="Chatterji S."/>
            <person name="Chinwalla A."/>
            <person name="Civetta A."/>
            <person name="Clifton S.W."/>
            <person name="Comeron J.M."/>
            <person name="Costello J.C."/>
            <person name="Coyne J.A."/>
            <person name="Daub J."/>
            <person name="David R.G."/>
            <person name="Delcher A.L."/>
            <person name="Delehaunty K."/>
            <person name="Do C.B."/>
            <person name="Ebling H."/>
            <person name="Edwards K."/>
            <person name="Eickbush T."/>
            <person name="Evans J.D."/>
            <person name="Filipski A."/>
            <person name="Findeiss S."/>
            <person name="Freyhult E."/>
            <person name="Fulton L."/>
            <person name="Fulton R."/>
            <person name="Garcia A.C."/>
            <person name="Gardiner A."/>
            <person name="Garfield D.A."/>
            <person name="Garvin B.E."/>
            <person name="Gibson G."/>
            <person name="Gilbert D."/>
            <person name="Gnerre S."/>
            <person name="Godfrey J."/>
            <person name="Good R."/>
            <person name="Gotea V."/>
            <person name="Gravely B."/>
            <person name="Greenberg A.J."/>
            <person name="Griffiths-Jones S."/>
            <person name="Gross S."/>
            <person name="Guigo R."/>
            <person name="Gustafson E.A."/>
            <person name="Haerty W."/>
            <person name="Hahn M.W."/>
            <person name="Halligan D.L."/>
            <person name="Halpern A.L."/>
            <person name="Halter G.M."/>
            <person name="Han M.V."/>
            <person name="Heger A."/>
            <person name="Hillier L."/>
            <person name="Hinrichs A.S."/>
            <person name="Holmes I."/>
            <person name="Hoskins R.A."/>
            <person name="Hubisz M.J."/>
            <person name="Hultmark D."/>
            <person name="Huntley M.A."/>
            <person name="Jaffe D.B."/>
            <person name="Jagadeeshan S."/>
            <person name="Jeck W.R."/>
            <person name="Johnson J."/>
            <person name="Jones C.D."/>
            <person name="Jordan W.C."/>
            <person name="Karpen G.H."/>
            <person name="Kataoka E."/>
            <person name="Keightley P.D."/>
            <person name="Kheradpour P."/>
            <person name="Kirkness E.F."/>
            <person name="Koerich L.B."/>
            <person name="Kristiansen K."/>
            <person name="Kudrna D."/>
            <person name="Kulathinal R.J."/>
            <person name="Kumar S."/>
            <person name="Kwok R."/>
            <person name="Lander E."/>
            <person name="Langley C.H."/>
            <person name="Lapoint R."/>
            <person name="Lazzaro B.P."/>
            <person name="Lee S.J."/>
            <person name="Levesque L."/>
            <person name="Li R."/>
            <person name="Lin C.F."/>
            <person name="Lin M.F."/>
            <person name="Lindblad-Toh K."/>
            <person name="Llopart A."/>
            <person name="Long M."/>
            <person name="Low L."/>
            <person name="Lozovsky E."/>
            <person name="Lu J."/>
            <person name="Luo M."/>
            <person name="Machado C.A."/>
            <person name="Makalowski W."/>
            <person name="Marzo M."/>
            <person name="Matsuda M."/>
            <person name="Matzkin L."/>
            <person name="McAllister B."/>
            <person name="McBride C.S."/>
            <person name="McKernan B."/>
            <person name="McKernan K."/>
            <person name="Mendez-Lago M."/>
            <person name="Minx P."/>
            <person name="Mollenhauer M.U."/>
            <person name="Montooth K."/>
            <person name="Mount S.M."/>
            <person name="Mu X."/>
            <person name="Myers E."/>
            <person name="Negre B."/>
            <person name="Newfeld S."/>
            <person name="Nielsen R."/>
            <person name="Noor M.A."/>
            <person name="O'Grady P."/>
            <person name="Pachter L."/>
            <person name="Papaceit M."/>
            <person name="Parisi M.J."/>
            <person name="Parisi M."/>
            <person name="Parts L."/>
            <person name="Pedersen J.S."/>
            <person name="Pesole G."/>
            <person name="Phillippy A.M."/>
            <person name="Ponting C.P."/>
            <person name="Pop M."/>
            <person name="Porcelli D."/>
            <person name="Powell J.R."/>
            <person name="Prohaska S."/>
            <person name="Pruitt K."/>
            <person name="Puig M."/>
            <person name="Quesneville H."/>
            <person name="Ram K.R."/>
            <person name="Rand D."/>
            <person name="Rasmussen M.D."/>
            <person name="Reed L.K."/>
            <person name="Reenan R."/>
            <person name="Reily A."/>
            <person name="Remington K.A."/>
            <person name="Rieger T.T."/>
            <person name="Ritchie M.G."/>
            <person name="Robin C."/>
            <person name="Rogers Y.H."/>
            <person name="Rohde C."/>
            <person name="Rozas J."/>
            <person name="Rubenfield M.J."/>
            <person name="Ruiz A."/>
            <person name="Russo S."/>
            <person name="Salzberg S.L."/>
            <person name="Sanchez-Gracia A."/>
            <person name="Saranga D.J."/>
            <person name="Sato H."/>
            <person name="Schaeffer S.W."/>
            <person name="Schatz M.C."/>
            <person name="Schlenke T."/>
            <person name="Schwartz R."/>
            <person name="Segarra C."/>
            <person name="Singh R.S."/>
            <person name="Sirot L."/>
            <person name="Sirota M."/>
            <person name="Sisneros N.B."/>
            <person name="Smith C.D."/>
            <person name="Smith T.F."/>
            <person name="Spieth J."/>
            <person name="Stage D.E."/>
            <person name="Stark A."/>
            <person name="Stephan W."/>
            <person name="Strausberg R.L."/>
            <person name="Strempel S."/>
            <person name="Sturgill D."/>
            <person name="Sutton G."/>
            <person name="Sutton G.G."/>
            <person name="Tao W."/>
            <person name="Teichmann S."/>
            <person name="Tobari Y.N."/>
            <person name="Tomimura Y."/>
            <person name="Tsolas J.M."/>
            <person name="Valente V.L."/>
            <person name="Venter E."/>
            <person name="Venter J.C."/>
            <person name="Vicario S."/>
            <person name="Vieira F.G."/>
            <person name="Vilella A.J."/>
            <person name="Villasante A."/>
            <person name="Walenz B."/>
            <person name="Wang J."/>
            <person name="Wasserman M."/>
            <person name="Watts T."/>
            <person name="Wilson D."/>
            <person name="Wilson R.K."/>
            <person name="Wing R.A."/>
            <person name="Wolfner M.F."/>
            <person name="Wong A."/>
            <person name="Wong G.K."/>
            <person name="Wu C.I."/>
            <person name="Wu G."/>
            <person name="Yamamoto D."/>
            <person name="Yang H.P."/>
            <person name="Yang S.P."/>
            <person name="Yorke J.A."/>
            <person name="Yoshida K."/>
            <person name="Zdobnov E."/>
            <person name="Zhang P."/>
            <person name="Zhang Y."/>
            <person name="Zimin A.V."/>
            <person name="Baldwin J."/>
            <person name="Abdouelleil A."/>
            <person name="Abdulkadir J."/>
            <person name="Abebe A."/>
            <person name="Abera B."/>
            <person name="Abreu J."/>
            <person name="Acer S.C."/>
            <person name="Aftuck L."/>
            <person name="Alexander A."/>
            <person name="An P."/>
            <person name="Anderson E."/>
            <person name="Anderson S."/>
            <person name="Arachi H."/>
            <person name="Azer M."/>
            <person name="Bachantsang P."/>
            <person name="Barry A."/>
            <person name="Bayul T."/>
            <person name="Berlin A."/>
            <person name="Bessette D."/>
            <person name="Bloom T."/>
            <person name="Blye J."/>
            <person name="Boguslavskiy L."/>
            <person name="Bonnet C."/>
            <person name="Boukhgalter B."/>
            <person name="Bourzgui I."/>
            <person name="Brown A."/>
            <person name="Cahill P."/>
            <person name="Channer S."/>
            <person name="Cheshatsang Y."/>
            <person name="Chuda L."/>
            <person name="Citroen M."/>
            <person name="Collymore A."/>
            <person name="Cooke P."/>
            <person name="Costello M."/>
            <person name="D'Aco K."/>
            <person name="Daza R."/>
            <person name="De Haan G."/>
            <person name="DeGray S."/>
            <person name="DeMaso C."/>
            <person name="Dhargay N."/>
            <person name="Dooley K."/>
            <person name="Dooley E."/>
            <person name="Doricent M."/>
            <person name="Dorje P."/>
            <person name="Dorjee K."/>
            <person name="Dupes A."/>
            <person name="Elong R."/>
            <person name="Falk J."/>
            <person name="Farina A."/>
            <person name="Faro S."/>
            <person name="Ferguson D."/>
            <person name="Fisher S."/>
            <person name="Foley C.D."/>
            <person name="Franke A."/>
            <person name="Friedrich D."/>
            <person name="Gadbois L."/>
            <person name="Gearin G."/>
            <person name="Gearin C.R."/>
            <person name="Giannoukos G."/>
            <person name="Goode T."/>
            <person name="Graham J."/>
            <person name="Grandbois E."/>
            <person name="Grewal S."/>
            <person name="Gyaltsen K."/>
            <person name="Hafez N."/>
            <person name="Hagos B."/>
            <person name="Hall J."/>
            <person name="Henson C."/>
            <person name="Hollinger A."/>
            <person name="Honan T."/>
            <person name="Huard M.D."/>
            <person name="Hughes L."/>
            <person name="Hurhula B."/>
            <person name="Husby M.E."/>
            <person name="Kamat A."/>
            <person name="Kanga B."/>
            <person name="Kashin S."/>
            <person name="Khazanovich D."/>
            <person name="Kisner P."/>
            <person name="Lance K."/>
            <person name="Lara M."/>
            <person name="Lee W."/>
            <person name="Lennon N."/>
            <person name="Letendre F."/>
            <person name="LeVine R."/>
            <person name="Lipovsky A."/>
            <person name="Liu X."/>
            <person name="Liu J."/>
            <person name="Liu S."/>
            <person name="Lokyitsang T."/>
            <person name="Lokyitsang Y."/>
            <person name="Lubonja R."/>
            <person name="Lui A."/>
            <person name="MacDonald P."/>
            <person name="Magnisalis V."/>
            <person name="Maru K."/>
            <person name="Matthews C."/>
            <person name="McCusker W."/>
            <person name="McDonough S."/>
            <person name="Mehta T."/>
            <person name="Meldrim J."/>
            <person name="Meneus L."/>
            <person name="Mihai O."/>
            <person name="Mihalev A."/>
            <person name="Mihova T."/>
            <person name="Mittelman R."/>
            <person name="Mlenga V."/>
            <person name="Montmayeur A."/>
            <person name="Mulrain L."/>
            <person name="Navidi A."/>
            <person name="Naylor J."/>
            <person name="Negash T."/>
            <person name="Nguyen T."/>
            <person name="Nguyen N."/>
            <person name="Nicol R."/>
            <person name="Norbu C."/>
            <person name="Norbu N."/>
            <person name="Novod N."/>
            <person name="O'Neill B."/>
            <person name="Osman S."/>
            <person name="Markiewicz E."/>
            <person name="Oyono O.L."/>
            <person name="Patti C."/>
            <person name="Phunkhang P."/>
            <person name="Pierre F."/>
            <person name="Priest M."/>
            <person name="Raghuraman S."/>
            <person name="Rege F."/>
            <person name="Reyes R."/>
            <person name="Rise C."/>
            <person name="Rogov P."/>
            <person name="Ross K."/>
            <person name="Ryan E."/>
            <person name="Settipalli S."/>
            <person name="Shea T."/>
            <person name="Sherpa N."/>
            <person name="Shi L."/>
            <person name="Shih D."/>
            <person name="Sparrow T."/>
            <person name="Spaulding J."/>
            <person name="Stalker J."/>
            <person name="Stange-Thomann N."/>
            <person name="Stavropoulos S."/>
            <person name="Stone C."/>
            <person name="Strader C."/>
            <person name="Tesfaye S."/>
            <person name="Thomson T."/>
            <person name="Thoulutsang Y."/>
            <person name="Thoulutsang D."/>
            <person name="Topham K."/>
            <person name="Topping I."/>
            <person name="Tsamla T."/>
            <person name="Vassiliev H."/>
            <person name="Vo A."/>
            <person name="Wangchuk T."/>
            <person name="Wangdi T."/>
            <person name="Weiand M."/>
            <person name="Wilkinson J."/>
            <person name="Wilson A."/>
            <person name="Yadav S."/>
            <person name="Young G."/>
            <person name="Yu Q."/>
            <person name="Zembek L."/>
            <person name="Zhong D."/>
            <person name="Zimmer A."/>
            <person name="Zwirko Z."/>
            <person name="Jaffe D.B."/>
            <person name="Alvarez P."/>
            <person name="Brockman W."/>
            <person name="Butler J."/>
            <person name="Chin C."/>
            <person name="Gnerre S."/>
            <person name="Grabherr M."/>
            <person name="Kleber M."/>
            <person name="Mauceli E."/>
            <person name="MacCallum I."/>
        </authorList>
    </citation>
    <scope>NUCLEOTIDE SEQUENCE [LARGE SCALE GENOMIC DNA]</scope>
    <source>
        <strain evidence="16">Tucson 14024-0371.13</strain>
    </source>
</reference>
<keyword evidence="10 15" id="KW-0560">Oxidoreductase</keyword>
<evidence type="ECO:0000256" key="5">
    <source>
        <dbReference type="ARBA" id="ARBA00012269"/>
    </source>
</evidence>
<dbReference type="STRING" id="7217.B3MTA7"/>